<reference evidence="4 5" key="1">
    <citation type="journal article" date="2015" name="Genome Biol. Evol.">
        <title>Comparative Genomics of a Bacterivorous Green Alga Reveals Evolutionary Causalities and Consequences of Phago-Mixotrophic Mode of Nutrition.</title>
        <authorList>
            <person name="Burns J.A."/>
            <person name="Paasch A."/>
            <person name="Narechania A."/>
            <person name="Kim E."/>
        </authorList>
    </citation>
    <scope>NUCLEOTIDE SEQUENCE [LARGE SCALE GENOMIC DNA]</scope>
    <source>
        <strain evidence="4 5">PLY_AMNH</strain>
    </source>
</reference>
<organism evidence="4 5">
    <name type="scientific">Cymbomonas tetramitiformis</name>
    <dbReference type="NCBI Taxonomy" id="36881"/>
    <lineage>
        <taxon>Eukaryota</taxon>
        <taxon>Viridiplantae</taxon>
        <taxon>Chlorophyta</taxon>
        <taxon>Pyramimonadophyceae</taxon>
        <taxon>Pyramimonadales</taxon>
        <taxon>Pyramimonadaceae</taxon>
        <taxon>Cymbomonas</taxon>
    </lineage>
</organism>
<keyword evidence="2" id="KW-0472">Membrane</keyword>
<keyword evidence="2" id="KW-1133">Transmembrane helix</keyword>
<gene>
    <name evidence="4" type="ORF">CYMTET_36954</name>
</gene>
<dbReference type="AlphaFoldDB" id="A0AAE0CGP9"/>
<dbReference type="CDD" id="cd09487">
    <property type="entry name" value="SAM_superfamily"/>
    <property type="match status" value="1"/>
</dbReference>
<dbReference type="Gene3D" id="1.10.150.50">
    <property type="entry name" value="Transcription Factor, Ets-1"/>
    <property type="match status" value="1"/>
</dbReference>
<evidence type="ECO:0000256" key="2">
    <source>
        <dbReference type="SAM" id="Phobius"/>
    </source>
</evidence>
<feature type="compositionally biased region" description="Acidic residues" evidence="1">
    <location>
        <begin position="225"/>
        <end position="235"/>
    </location>
</feature>
<feature type="region of interest" description="Disordered" evidence="1">
    <location>
        <begin position="169"/>
        <end position="235"/>
    </location>
</feature>
<evidence type="ECO:0000259" key="3">
    <source>
        <dbReference type="SMART" id="SM00454"/>
    </source>
</evidence>
<evidence type="ECO:0000313" key="5">
    <source>
        <dbReference type="Proteomes" id="UP001190700"/>
    </source>
</evidence>
<sequence length="341" mass="36098">MDECIKAFRAICAEHETDDSKDCDGEATVVDVDTFVEALRNHYPSGCSVVNDPIRDASQGVLSSYANPSQASCNEITTCFCKEKGDNGDGGGEDNTGAIVGGVFGALAGIALVGGGVWFGLKKYKEHKSAKDNDAFGVEGGFDIAPPSGQQHSDNEVPVAMPAPASIAMQPRGSLSDGFKSYDNPLGNEDPLGPDDIGIDLAGMNNAKKVQGQEKAAPRKPPSSSDDDSSSDEDAAIPTPIKQQIQAQSAANLRNAYANQRDAPPPATRAKPLDAYTVNDVCEFVKKLGLPSAAFEHNEVNGLLLSELTMEDLANDLQLKGLHAKRLMRALDDQYPDRLSS</sequence>
<accession>A0AAE0CGP9</accession>
<dbReference type="Proteomes" id="UP001190700">
    <property type="component" value="Unassembled WGS sequence"/>
</dbReference>
<feature type="transmembrane region" description="Helical" evidence="2">
    <location>
        <begin position="98"/>
        <end position="121"/>
    </location>
</feature>
<name>A0AAE0CGP9_9CHLO</name>
<protein>
    <recommendedName>
        <fullName evidence="3">SAM domain-containing protein</fullName>
    </recommendedName>
</protein>
<dbReference type="EMBL" id="LGRX02024627">
    <property type="protein sequence ID" value="KAK3253805.1"/>
    <property type="molecule type" value="Genomic_DNA"/>
</dbReference>
<evidence type="ECO:0000313" key="4">
    <source>
        <dbReference type="EMBL" id="KAK3253805.1"/>
    </source>
</evidence>
<dbReference type="Pfam" id="PF00536">
    <property type="entry name" value="SAM_1"/>
    <property type="match status" value="1"/>
</dbReference>
<dbReference type="InterPro" id="IPR001660">
    <property type="entry name" value="SAM"/>
</dbReference>
<dbReference type="SUPFAM" id="SSF47769">
    <property type="entry name" value="SAM/Pointed domain"/>
    <property type="match status" value="1"/>
</dbReference>
<feature type="domain" description="SAM" evidence="3">
    <location>
        <begin position="273"/>
        <end position="337"/>
    </location>
</feature>
<evidence type="ECO:0000256" key="1">
    <source>
        <dbReference type="SAM" id="MobiDB-lite"/>
    </source>
</evidence>
<keyword evidence="2" id="KW-0812">Transmembrane</keyword>
<dbReference type="SMART" id="SM00454">
    <property type="entry name" value="SAM"/>
    <property type="match status" value="1"/>
</dbReference>
<keyword evidence="5" id="KW-1185">Reference proteome</keyword>
<dbReference type="InterPro" id="IPR013761">
    <property type="entry name" value="SAM/pointed_sf"/>
</dbReference>
<comment type="caution">
    <text evidence="4">The sequence shown here is derived from an EMBL/GenBank/DDBJ whole genome shotgun (WGS) entry which is preliminary data.</text>
</comment>
<proteinExistence type="predicted"/>